<dbReference type="Gene3D" id="3.40.50.1820">
    <property type="entry name" value="alpha/beta hydrolase"/>
    <property type="match status" value="1"/>
</dbReference>
<dbReference type="GO" id="GO:0016787">
    <property type="term" value="F:hydrolase activity"/>
    <property type="evidence" value="ECO:0007669"/>
    <property type="project" value="UniProtKB-KW"/>
</dbReference>
<evidence type="ECO:0000313" key="2">
    <source>
        <dbReference type="EMBL" id="TQR92278.1"/>
    </source>
</evidence>
<dbReference type="InterPro" id="IPR029058">
    <property type="entry name" value="AB_hydrolase_fold"/>
</dbReference>
<dbReference type="PANTHER" id="PTHR43265:SF1">
    <property type="entry name" value="ESTERASE ESTD"/>
    <property type="match status" value="1"/>
</dbReference>
<dbReference type="InterPro" id="IPR000073">
    <property type="entry name" value="AB_hydrolase_1"/>
</dbReference>
<dbReference type="RefSeq" id="WP_064797184.1">
    <property type="nucleotide sequence ID" value="NZ_VIJZ01000021.1"/>
</dbReference>
<dbReference type="EMBL" id="VIJZ01000021">
    <property type="protein sequence ID" value="TQR92278.1"/>
    <property type="molecule type" value="Genomic_DNA"/>
</dbReference>
<accession>A0ABY3AXA4</accession>
<name>A0ABY3AXA4_9BACL</name>
<proteinExistence type="predicted"/>
<dbReference type="PANTHER" id="PTHR43265">
    <property type="entry name" value="ESTERASE ESTD"/>
    <property type="match status" value="1"/>
</dbReference>
<feature type="domain" description="AB hydrolase-1" evidence="1">
    <location>
        <begin position="61"/>
        <end position="309"/>
    </location>
</feature>
<protein>
    <submittedName>
        <fullName evidence="2">Alpha/beta hydrolase</fullName>
    </submittedName>
</protein>
<evidence type="ECO:0000259" key="1">
    <source>
        <dbReference type="Pfam" id="PF00561"/>
    </source>
</evidence>
<organism evidence="2 3">
    <name type="scientific">Paenibacillus ottowii</name>
    <dbReference type="NCBI Taxonomy" id="2315729"/>
    <lineage>
        <taxon>Bacteria</taxon>
        <taxon>Bacillati</taxon>
        <taxon>Bacillota</taxon>
        <taxon>Bacilli</taxon>
        <taxon>Bacillales</taxon>
        <taxon>Paenibacillaceae</taxon>
        <taxon>Paenibacillus</taxon>
    </lineage>
</organism>
<dbReference type="Pfam" id="PF00561">
    <property type="entry name" value="Abhydrolase_1"/>
    <property type="match status" value="1"/>
</dbReference>
<sequence>MKEDMIQIHSQDGVLEGRLAWPACTEQEVPCVILLHPWGAWDMDGSHPADMSVDDQPVRMFLQLRDAIADKGMSVLRYNSRFVPASNDSAVDYQRRTFSGLVEDACAAVDLVRNTDGVQAEAIWLLGISLGTEVAIAASEKAPILKGLVLMSTIGENYLYRRYYMDVERKLQWLWEQQLVEKDGTVKVEALRELDLPRWGWWDHLEEELQTLESASYEQIASILKLHYDKNLARDLQLGNEEAPSQFWQEWISNEPAYKRITQFTGPICIIQASDDNATPIREAYLLKNALKDRSNVSFTVFDQLGHIFSPRRGDARRTYGPIASEVLSFLTHYLEENN</sequence>
<dbReference type="Proteomes" id="UP000319219">
    <property type="component" value="Unassembled WGS sequence"/>
</dbReference>
<reference evidence="2 3" key="1">
    <citation type="submission" date="2019-07" db="EMBL/GenBank/DDBJ databases">
        <title>Paenibacillus ottowii sp. nov. isolated from a fermentation system processing bovine manure.</title>
        <authorList>
            <person name="Velazquez L.F."/>
            <person name="Rajbanshi S."/>
            <person name="Guan S."/>
            <person name="Hinchee M."/>
            <person name="Welsh A."/>
        </authorList>
    </citation>
    <scope>NUCLEOTIDE SEQUENCE [LARGE SCALE GENOMIC DNA]</scope>
    <source>
        <strain evidence="2 3">MS2379</strain>
    </source>
</reference>
<comment type="caution">
    <text evidence="2">The sequence shown here is derived from an EMBL/GenBank/DDBJ whole genome shotgun (WGS) entry which is preliminary data.</text>
</comment>
<gene>
    <name evidence="2" type="ORF">FKV70_25490</name>
</gene>
<keyword evidence="3" id="KW-1185">Reference proteome</keyword>
<evidence type="ECO:0000313" key="3">
    <source>
        <dbReference type="Proteomes" id="UP000319219"/>
    </source>
</evidence>
<keyword evidence="2" id="KW-0378">Hydrolase</keyword>
<dbReference type="SUPFAM" id="SSF53474">
    <property type="entry name" value="alpha/beta-Hydrolases"/>
    <property type="match status" value="1"/>
</dbReference>
<dbReference type="InterPro" id="IPR053145">
    <property type="entry name" value="AB_hydrolase_Est10"/>
</dbReference>